<dbReference type="CDD" id="cd05233">
    <property type="entry name" value="SDR_c"/>
    <property type="match status" value="1"/>
</dbReference>
<name>A0A5S3PUR9_9FLAO</name>
<dbReference type="SUPFAM" id="SSF51735">
    <property type="entry name" value="NAD(P)-binding Rossmann-fold domains"/>
    <property type="match status" value="1"/>
</dbReference>
<accession>A0A5S3PUR9</accession>
<reference evidence="3 4" key="1">
    <citation type="submission" date="2019-05" db="EMBL/GenBank/DDBJ databases">
        <authorList>
            <person name="Zhang J.-Y."/>
            <person name="Feg X."/>
            <person name="Du Z.-J."/>
        </authorList>
    </citation>
    <scope>NUCLEOTIDE SEQUENCE [LARGE SCALE GENOMIC DNA]</scope>
    <source>
        <strain evidence="3 4">RZ26</strain>
    </source>
</reference>
<evidence type="ECO:0000313" key="3">
    <source>
        <dbReference type="EMBL" id="TMM58658.1"/>
    </source>
</evidence>
<dbReference type="PRINTS" id="PR00080">
    <property type="entry name" value="SDRFAMILY"/>
</dbReference>
<dbReference type="InterPro" id="IPR036291">
    <property type="entry name" value="NAD(P)-bd_dom_sf"/>
</dbReference>
<evidence type="ECO:0000256" key="1">
    <source>
        <dbReference type="ARBA" id="ARBA00006484"/>
    </source>
</evidence>
<comment type="similarity">
    <text evidence="1">Belongs to the short-chain dehydrogenases/reductases (SDR) family.</text>
</comment>
<dbReference type="PRINTS" id="PR00081">
    <property type="entry name" value="GDHRDH"/>
</dbReference>
<dbReference type="AlphaFoldDB" id="A0A5S3PUR9"/>
<gene>
    <name evidence="3" type="ORF">FEE95_04295</name>
</gene>
<dbReference type="PANTHER" id="PTHR24321:SF8">
    <property type="entry name" value="ESTRADIOL 17-BETA-DEHYDROGENASE 8-RELATED"/>
    <property type="match status" value="1"/>
</dbReference>
<dbReference type="Proteomes" id="UP000310314">
    <property type="component" value="Unassembled WGS sequence"/>
</dbReference>
<keyword evidence="2" id="KW-0560">Oxidoreductase</keyword>
<comment type="caution">
    <text evidence="3">The sequence shown here is derived from an EMBL/GenBank/DDBJ whole genome shotgun (WGS) entry which is preliminary data.</text>
</comment>
<keyword evidence="4" id="KW-1185">Reference proteome</keyword>
<dbReference type="PANTHER" id="PTHR24321">
    <property type="entry name" value="DEHYDROGENASES, SHORT CHAIN"/>
    <property type="match status" value="1"/>
</dbReference>
<protein>
    <submittedName>
        <fullName evidence="3">SDR family oxidoreductase</fullName>
    </submittedName>
</protein>
<dbReference type="EMBL" id="VATY01000001">
    <property type="protein sequence ID" value="TMM58658.1"/>
    <property type="molecule type" value="Genomic_DNA"/>
</dbReference>
<dbReference type="InterPro" id="IPR002347">
    <property type="entry name" value="SDR_fam"/>
</dbReference>
<dbReference type="InterPro" id="IPR020904">
    <property type="entry name" value="Sc_DH/Rdtase_CS"/>
</dbReference>
<dbReference type="PROSITE" id="PS00061">
    <property type="entry name" value="ADH_SHORT"/>
    <property type="match status" value="1"/>
</dbReference>
<evidence type="ECO:0000313" key="4">
    <source>
        <dbReference type="Proteomes" id="UP000310314"/>
    </source>
</evidence>
<dbReference type="OrthoDB" id="9803333at2"/>
<dbReference type="Pfam" id="PF13561">
    <property type="entry name" value="adh_short_C2"/>
    <property type="match status" value="1"/>
</dbReference>
<sequence>MIKAKYQADKSFVVLIGANSGIGQELIKQLLEAKAMVFGVDIQKESRFPIIENYFYFRANPLEEKEMVEMVKTIQNHTSHLNSLVNLSGTIRQFKSIESLNADEWNETYDISFKSCFNSCKAFASLLKITPDSSIVNMSSGLAFIGQKNYGPYSAGKASVISFSKTLAAELAPEVRVNTVAPGAVDTNFIYKEDGSTRFDKERYMQMVPLGSIAKPEEVSSVILFLLSDGASHLTGQCIHVNGGASMH</sequence>
<organism evidence="3 4">
    <name type="scientific">Maribacter algarum</name>
    <name type="common">ex Zhang et al. 2020</name>
    <dbReference type="NCBI Taxonomy" id="2578118"/>
    <lineage>
        <taxon>Bacteria</taxon>
        <taxon>Pseudomonadati</taxon>
        <taxon>Bacteroidota</taxon>
        <taxon>Flavobacteriia</taxon>
        <taxon>Flavobacteriales</taxon>
        <taxon>Flavobacteriaceae</taxon>
        <taxon>Maribacter</taxon>
    </lineage>
</organism>
<dbReference type="RefSeq" id="WP_138656590.1">
    <property type="nucleotide sequence ID" value="NZ_VATY01000001.1"/>
</dbReference>
<dbReference type="GO" id="GO:0016491">
    <property type="term" value="F:oxidoreductase activity"/>
    <property type="evidence" value="ECO:0007669"/>
    <property type="project" value="UniProtKB-KW"/>
</dbReference>
<proteinExistence type="inferred from homology"/>
<dbReference type="Gene3D" id="3.40.50.720">
    <property type="entry name" value="NAD(P)-binding Rossmann-like Domain"/>
    <property type="match status" value="1"/>
</dbReference>
<evidence type="ECO:0000256" key="2">
    <source>
        <dbReference type="ARBA" id="ARBA00023002"/>
    </source>
</evidence>